<organism evidence="3 4">
    <name type="scientific">Massilia haematophila</name>
    <dbReference type="NCBI Taxonomy" id="457923"/>
    <lineage>
        <taxon>Bacteria</taxon>
        <taxon>Pseudomonadati</taxon>
        <taxon>Pseudomonadota</taxon>
        <taxon>Betaproteobacteria</taxon>
        <taxon>Burkholderiales</taxon>
        <taxon>Oxalobacteraceae</taxon>
        <taxon>Telluria group</taxon>
        <taxon>Massilia</taxon>
    </lineage>
</organism>
<dbReference type="Gene3D" id="3.40.50.2000">
    <property type="entry name" value="Glycogen Phosphorylase B"/>
    <property type="match status" value="2"/>
</dbReference>
<keyword evidence="1" id="KW-0328">Glycosyltransferase</keyword>
<dbReference type="RefSeq" id="WP_379737001.1">
    <property type="nucleotide sequence ID" value="NZ_JBHRVV010000001.1"/>
</dbReference>
<accession>A0ABV7PQI8</accession>
<evidence type="ECO:0000313" key="3">
    <source>
        <dbReference type="EMBL" id="MFC3460435.1"/>
    </source>
</evidence>
<protein>
    <submittedName>
        <fullName evidence="3">Glycosyltransferase family 9 protein</fullName>
    </submittedName>
</protein>
<proteinExistence type="predicted"/>
<sequence>MPWRSTIDLMEETVYHRPLLHRLDIESVVVFRALQLGDMLCAVPALRALRTALPKARITLAGLPWASQFARRFRSYIDDFVAFPGHPLLPEQPVRQAQLAPFYADMCARKFTLALQLHGNGGITNEIVAGFGAYAMAGHCQGEPVASERTVLFPYPEVGAESGRLLGLVERLGASAVGDYLEFPLAHEDRQELEASGVAASLKPGNYICVHPGARTRDKCWPPRKFAEVADHLAAEFGVDVVLTGSADEAGLAAEVAEHMQARAINAAAPISIGAMAALMKHARLLVCNDTGVSHVAAGLRVKSVVIFSKADIARWAPLDRDNHRCIWDPDAQRSTAVLQHARALLAGTDPSRQRTAGLWPYW</sequence>
<dbReference type="PANTHER" id="PTHR30160:SF1">
    <property type="entry name" value="LIPOPOLYSACCHARIDE 1,2-N-ACETYLGLUCOSAMINETRANSFERASE-RELATED"/>
    <property type="match status" value="1"/>
</dbReference>
<dbReference type="InterPro" id="IPR002201">
    <property type="entry name" value="Glyco_trans_9"/>
</dbReference>
<dbReference type="PANTHER" id="PTHR30160">
    <property type="entry name" value="TETRAACYLDISACCHARIDE 4'-KINASE-RELATED"/>
    <property type="match status" value="1"/>
</dbReference>
<evidence type="ECO:0000256" key="1">
    <source>
        <dbReference type="ARBA" id="ARBA00022676"/>
    </source>
</evidence>
<dbReference type="Pfam" id="PF01075">
    <property type="entry name" value="Glyco_transf_9"/>
    <property type="match status" value="1"/>
</dbReference>
<keyword evidence="2" id="KW-0808">Transferase</keyword>
<reference evidence="4" key="1">
    <citation type="journal article" date="2019" name="Int. J. Syst. Evol. Microbiol.">
        <title>The Global Catalogue of Microorganisms (GCM) 10K type strain sequencing project: providing services to taxonomists for standard genome sequencing and annotation.</title>
        <authorList>
            <consortium name="The Broad Institute Genomics Platform"/>
            <consortium name="The Broad Institute Genome Sequencing Center for Infectious Disease"/>
            <person name="Wu L."/>
            <person name="Ma J."/>
        </authorList>
    </citation>
    <scope>NUCLEOTIDE SEQUENCE [LARGE SCALE GENOMIC DNA]</scope>
    <source>
        <strain evidence="4">CCM 7480</strain>
    </source>
</reference>
<dbReference type="EMBL" id="JBHRVV010000001">
    <property type="protein sequence ID" value="MFC3460435.1"/>
    <property type="molecule type" value="Genomic_DNA"/>
</dbReference>
<dbReference type="CDD" id="cd03789">
    <property type="entry name" value="GT9_LPS_heptosyltransferase"/>
    <property type="match status" value="1"/>
</dbReference>
<dbReference type="InterPro" id="IPR051199">
    <property type="entry name" value="LPS_LOS_Heptosyltrfase"/>
</dbReference>
<keyword evidence="4" id="KW-1185">Reference proteome</keyword>
<evidence type="ECO:0000313" key="4">
    <source>
        <dbReference type="Proteomes" id="UP001595665"/>
    </source>
</evidence>
<dbReference type="Proteomes" id="UP001595665">
    <property type="component" value="Unassembled WGS sequence"/>
</dbReference>
<dbReference type="SUPFAM" id="SSF53756">
    <property type="entry name" value="UDP-Glycosyltransferase/glycogen phosphorylase"/>
    <property type="match status" value="1"/>
</dbReference>
<gene>
    <name evidence="3" type="ORF">ACFOPH_19565</name>
</gene>
<comment type="caution">
    <text evidence="3">The sequence shown here is derived from an EMBL/GenBank/DDBJ whole genome shotgun (WGS) entry which is preliminary data.</text>
</comment>
<name>A0ABV7PQI8_9BURK</name>
<evidence type="ECO:0000256" key="2">
    <source>
        <dbReference type="ARBA" id="ARBA00022679"/>
    </source>
</evidence>